<keyword evidence="1" id="KW-1133">Transmembrane helix</keyword>
<feature type="transmembrane region" description="Helical" evidence="1">
    <location>
        <begin position="70"/>
        <end position="89"/>
    </location>
</feature>
<sequence>MNEGLAHRAQTQVLGLRREIQLPMVLSVSLAIVWFFVPAISYKSSVYSLDIMGFGFSVSFLNLRNVIYSALPLASLGYALVGGALPIVWRTKYSLYLSSLSFALSGSMMLTSLIYVERYMHYAGYSLLPSPTGYFFIYSPVEINVGPPTFLVFTLLGISLMNLWKGASWMGRRLTLFERTIRGLERGDLKGLLRFLKEINAPFTIREWGIETEGMEIRPEGSTDKINLLFPRGKTRIVIGKRMVIINHGHDIKVIDHKQLIKYLFNELGGKETKVLVEEYAE</sequence>
<proteinExistence type="predicted"/>
<feature type="transmembrane region" description="Helical" evidence="1">
    <location>
        <begin position="20"/>
        <end position="40"/>
    </location>
</feature>
<dbReference type="HOGENOM" id="CLU_086888_0_0_2"/>
<dbReference type="eggNOG" id="arCOG10175">
    <property type="taxonomic scope" value="Archaea"/>
</dbReference>
<organism evidence="2 3">
    <name type="scientific">Metallosphaera yellowstonensis MK1</name>
    <dbReference type="NCBI Taxonomy" id="671065"/>
    <lineage>
        <taxon>Archaea</taxon>
        <taxon>Thermoproteota</taxon>
        <taxon>Thermoprotei</taxon>
        <taxon>Sulfolobales</taxon>
        <taxon>Sulfolobaceae</taxon>
        <taxon>Metallosphaera</taxon>
    </lineage>
</organism>
<keyword evidence="3" id="KW-1185">Reference proteome</keyword>
<accession>H2C7D5</accession>
<evidence type="ECO:0000313" key="3">
    <source>
        <dbReference type="Proteomes" id="UP000003980"/>
    </source>
</evidence>
<evidence type="ECO:0000256" key="1">
    <source>
        <dbReference type="SAM" id="Phobius"/>
    </source>
</evidence>
<reference evidence="2 3" key="1">
    <citation type="submission" date="2012-01" db="EMBL/GenBank/DDBJ databases">
        <title>Improved High-Quality Draft sequence of Metallosphaera yellowstonensis MK1.</title>
        <authorList>
            <consortium name="US DOE Joint Genome Institute"/>
            <person name="Lucas S."/>
            <person name="Han J."/>
            <person name="Cheng J.-F."/>
            <person name="Goodwin L."/>
            <person name="Pitluck S."/>
            <person name="Peters L."/>
            <person name="Teshima H."/>
            <person name="Detter J.C."/>
            <person name="Han C."/>
            <person name="Tapia R."/>
            <person name="Land M."/>
            <person name="Hauser L."/>
            <person name="Kyrpides N."/>
            <person name="Kozubal M."/>
            <person name="Macur R.E."/>
            <person name="Jay Z."/>
            <person name="Inskeep W."/>
            <person name="Woyke T."/>
        </authorList>
    </citation>
    <scope>NUCLEOTIDE SEQUENCE [LARGE SCALE GENOMIC DNA]</scope>
    <source>
        <strain evidence="2 3">MK1</strain>
    </source>
</reference>
<dbReference type="AlphaFoldDB" id="H2C7D5"/>
<feature type="transmembrane region" description="Helical" evidence="1">
    <location>
        <begin position="95"/>
        <end position="115"/>
    </location>
</feature>
<dbReference type="EMBL" id="JH597770">
    <property type="protein sequence ID" value="EHP68061.1"/>
    <property type="molecule type" value="Genomic_DNA"/>
</dbReference>
<name>H2C7D5_9CREN</name>
<dbReference type="STRING" id="671065.MetMK1DRAFT_00024840"/>
<feature type="transmembrane region" description="Helical" evidence="1">
    <location>
        <begin position="145"/>
        <end position="164"/>
    </location>
</feature>
<dbReference type="Proteomes" id="UP000003980">
    <property type="component" value="Unassembled WGS sequence"/>
</dbReference>
<gene>
    <name evidence="2" type="ORF">MetMK1DRAFT_00024840</name>
</gene>
<keyword evidence="1" id="KW-0472">Membrane</keyword>
<keyword evidence="1" id="KW-0812">Transmembrane</keyword>
<evidence type="ECO:0000313" key="2">
    <source>
        <dbReference type="EMBL" id="EHP68061.1"/>
    </source>
</evidence>
<protein>
    <submittedName>
        <fullName evidence="2">Uncharacterized protein</fullName>
    </submittedName>
</protein>